<reference evidence="2 3" key="1">
    <citation type="journal article" date="2018" name="PLoS ONE">
        <title>The draft genome of Kipferlia bialata reveals reductive genome evolution in fornicate parasites.</title>
        <authorList>
            <person name="Tanifuji G."/>
            <person name="Takabayashi S."/>
            <person name="Kume K."/>
            <person name="Takagi M."/>
            <person name="Nakayama T."/>
            <person name="Kamikawa R."/>
            <person name="Inagaki Y."/>
            <person name="Hashimoto T."/>
        </authorList>
    </citation>
    <scope>NUCLEOTIDE SEQUENCE [LARGE SCALE GENOMIC DNA]</scope>
    <source>
        <strain evidence="2">NY0173</strain>
    </source>
</reference>
<protein>
    <submittedName>
        <fullName evidence="2">Uncharacterized protein</fullName>
    </submittedName>
</protein>
<comment type="caution">
    <text evidence="2">The sequence shown here is derived from an EMBL/GenBank/DDBJ whole genome shotgun (WGS) entry which is preliminary data.</text>
</comment>
<sequence>MHTGQCRTSFRHPASAPEGVYTVQQREEALMGWRTRLYYHGDREGWRKGSEGDETETEGDRVTGSEGVDLEAGVDSVTETDCVSQQQEVTGDIPVEP</sequence>
<proteinExistence type="predicted"/>
<gene>
    <name evidence="2" type="ORF">KIPB_015457</name>
</gene>
<evidence type="ECO:0000256" key="1">
    <source>
        <dbReference type="SAM" id="MobiDB-lite"/>
    </source>
</evidence>
<organism evidence="2 3">
    <name type="scientific">Kipferlia bialata</name>
    <dbReference type="NCBI Taxonomy" id="797122"/>
    <lineage>
        <taxon>Eukaryota</taxon>
        <taxon>Metamonada</taxon>
        <taxon>Carpediemonas-like organisms</taxon>
        <taxon>Kipferlia</taxon>
    </lineage>
</organism>
<evidence type="ECO:0000313" key="2">
    <source>
        <dbReference type="EMBL" id="GCA64816.1"/>
    </source>
</evidence>
<dbReference type="AlphaFoldDB" id="A0A391NY19"/>
<dbReference type="EMBL" id="BDIP01008679">
    <property type="protein sequence ID" value="GCA64816.1"/>
    <property type="molecule type" value="Genomic_DNA"/>
</dbReference>
<accession>A0A391NY19</accession>
<keyword evidence="3" id="KW-1185">Reference proteome</keyword>
<feature type="region of interest" description="Disordered" evidence="1">
    <location>
        <begin position="42"/>
        <end position="97"/>
    </location>
</feature>
<feature type="compositionally biased region" description="Basic and acidic residues" evidence="1">
    <location>
        <begin position="42"/>
        <end position="51"/>
    </location>
</feature>
<name>A0A391NY19_9EUKA</name>
<evidence type="ECO:0000313" key="3">
    <source>
        <dbReference type="Proteomes" id="UP000265618"/>
    </source>
</evidence>
<dbReference type="Proteomes" id="UP000265618">
    <property type="component" value="Unassembled WGS sequence"/>
</dbReference>
<feature type="compositionally biased region" description="Polar residues" evidence="1">
    <location>
        <begin position="77"/>
        <end position="89"/>
    </location>
</feature>